<dbReference type="EMBL" id="BGPR01020727">
    <property type="protein sequence ID" value="GBN85327.1"/>
    <property type="molecule type" value="Genomic_DNA"/>
</dbReference>
<evidence type="ECO:0000313" key="2">
    <source>
        <dbReference type="EMBL" id="GBN85327.1"/>
    </source>
</evidence>
<accession>A0A4Y2SCN0</accession>
<evidence type="ECO:0000313" key="1">
    <source>
        <dbReference type="EMBL" id="GBN85326.1"/>
    </source>
</evidence>
<sequence length="129" mass="14745">MWSARIIGPPTAIIFEAISEPHLPSKVPTRLKPAFVAVRKKFLDRLRLSNQSPPKLQWCPARVQNAYMRPGLPRSITSQSNFDVTLDRFASRLTAEFIIFLEFFSIILGVDQFSASRLQLDSRNLPEFL</sequence>
<protein>
    <submittedName>
        <fullName evidence="1">Uncharacterized protein</fullName>
    </submittedName>
</protein>
<proteinExistence type="predicted"/>
<dbReference type="EMBL" id="BGPR01020726">
    <property type="protein sequence ID" value="GBN85326.1"/>
    <property type="molecule type" value="Genomic_DNA"/>
</dbReference>
<organism evidence="1 3">
    <name type="scientific">Araneus ventricosus</name>
    <name type="common">Orbweaver spider</name>
    <name type="synonym">Epeira ventricosa</name>
    <dbReference type="NCBI Taxonomy" id="182803"/>
    <lineage>
        <taxon>Eukaryota</taxon>
        <taxon>Metazoa</taxon>
        <taxon>Ecdysozoa</taxon>
        <taxon>Arthropoda</taxon>
        <taxon>Chelicerata</taxon>
        <taxon>Arachnida</taxon>
        <taxon>Araneae</taxon>
        <taxon>Araneomorphae</taxon>
        <taxon>Entelegynae</taxon>
        <taxon>Araneoidea</taxon>
        <taxon>Araneidae</taxon>
        <taxon>Araneus</taxon>
    </lineage>
</organism>
<gene>
    <name evidence="1" type="ORF">AVEN_150626_1</name>
    <name evidence="2" type="ORF">AVEN_175169_1</name>
</gene>
<name>A0A4Y2SCN0_ARAVE</name>
<comment type="caution">
    <text evidence="1">The sequence shown here is derived from an EMBL/GenBank/DDBJ whole genome shotgun (WGS) entry which is preliminary data.</text>
</comment>
<dbReference type="AlphaFoldDB" id="A0A4Y2SCN0"/>
<dbReference type="Proteomes" id="UP000499080">
    <property type="component" value="Unassembled WGS sequence"/>
</dbReference>
<evidence type="ECO:0000313" key="3">
    <source>
        <dbReference type="Proteomes" id="UP000499080"/>
    </source>
</evidence>
<reference evidence="1 3" key="1">
    <citation type="journal article" date="2019" name="Sci. Rep.">
        <title>Orb-weaving spider Araneus ventricosus genome elucidates the spidroin gene catalogue.</title>
        <authorList>
            <person name="Kono N."/>
            <person name="Nakamura H."/>
            <person name="Ohtoshi R."/>
            <person name="Moran D.A.P."/>
            <person name="Shinohara A."/>
            <person name="Yoshida Y."/>
            <person name="Fujiwara M."/>
            <person name="Mori M."/>
            <person name="Tomita M."/>
            <person name="Arakawa K."/>
        </authorList>
    </citation>
    <scope>NUCLEOTIDE SEQUENCE [LARGE SCALE GENOMIC DNA]</scope>
</reference>
<keyword evidence="3" id="KW-1185">Reference proteome</keyword>